<dbReference type="Gene3D" id="1.10.10.10">
    <property type="entry name" value="Winged helix-like DNA-binding domain superfamily/Winged helix DNA-binding domain"/>
    <property type="match status" value="1"/>
</dbReference>
<dbReference type="InterPro" id="IPR036390">
    <property type="entry name" value="WH_DNA-bd_sf"/>
</dbReference>
<organism evidence="3 4">
    <name type="scientific">Streptomyces hydrogenans</name>
    <dbReference type="NCBI Taxonomy" id="1873719"/>
    <lineage>
        <taxon>Bacteria</taxon>
        <taxon>Bacillati</taxon>
        <taxon>Actinomycetota</taxon>
        <taxon>Actinomycetes</taxon>
        <taxon>Kitasatosporales</taxon>
        <taxon>Streptomycetaceae</taxon>
        <taxon>Streptomyces</taxon>
    </lineage>
</organism>
<feature type="domain" description="HTH marR-type" evidence="2">
    <location>
        <begin position="16"/>
        <end position="69"/>
    </location>
</feature>
<evidence type="ECO:0000313" key="3">
    <source>
        <dbReference type="EMBL" id="GHI26109.1"/>
    </source>
</evidence>
<dbReference type="InterPro" id="IPR036388">
    <property type="entry name" value="WH-like_DNA-bd_sf"/>
</dbReference>
<feature type="region of interest" description="Disordered" evidence="1">
    <location>
        <begin position="96"/>
        <end position="121"/>
    </location>
</feature>
<evidence type="ECO:0000313" key="4">
    <source>
        <dbReference type="Proteomes" id="UP001052739"/>
    </source>
</evidence>
<feature type="compositionally biased region" description="Basic and acidic residues" evidence="1">
    <location>
        <begin position="97"/>
        <end position="107"/>
    </location>
</feature>
<sequence length="121" mass="13166">MGENGSGQSGWTFLTNHARVLLTVARDPEMRLRDVAARCGVTERTVQAIVADLEQGGYLARARAADGRRNRYRVNPDAPFRHPAEAGHEIAGLLELLAREDDREPGRTPDPSSAMDEGADA</sequence>
<dbReference type="Pfam" id="PF12802">
    <property type="entry name" value="MarR_2"/>
    <property type="match status" value="1"/>
</dbReference>
<name>A0ABQ3PM68_9ACTN</name>
<dbReference type="GeneID" id="94004628"/>
<dbReference type="InterPro" id="IPR000835">
    <property type="entry name" value="HTH_MarR-typ"/>
</dbReference>
<proteinExistence type="predicted"/>
<dbReference type="EMBL" id="BNDW01000102">
    <property type="protein sequence ID" value="GHI26109.1"/>
    <property type="molecule type" value="Genomic_DNA"/>
</dbReference>
<protein>
    <submittedName>
        <fullName evidence="3">Transcriptional regulator</fullName>
    </submittedName>
</protein>
<dbReference type="Proteomes" id="UP001052739">
    <property type="component" value="Unassembled WGS sequence"/>
</dbReference>
<evidence type="ECO:0000256" key="1">
    <source>
        <dbReference type="SAM" id="MobiDB-lite"/>
    </source>
</evidence>
<accession>A0ABQ3PM68</accession>
<gene>
    <name evidence="3" type="ORF">Shyd_74800</name>
</gene>
<reference evidence="3" key="1">
    <citation type="submission" date="2024-05" db="EMBL/GenBank/DDBJ databases">
        <title>Whole genome shotgun sequence of Streptomyces hydrogenans NBRC 13475.</title>
        <authorList>
            <person name="Komaki H."/>
            <person name="Tamura T."/>
        </authorList>
    </citation>
    <scope>NUCLEOTIDE SEQUENCE</scope>
    <source>
        <strain evidence="3">NBRC 13475</strain>
    </source>
</reference>
<evidence type="ECO:0000259" key="2">
    <source>
        <dbReference type="Pfam" id="PF12802"/>
    </source>
</evidence>
<comment type="caution">
    <text evidence="3">The sequence shown here is derived from an EMBL/GenBank/DDBJ whole genome shotgun (WGS) entry which is preliminary data.</text>
</comment>
<keyword evidence="4" id="KW-1185">Reference proteome</keyword>
<dbReference type="SUPFAM" id="SSF46785">
    <property type="entry name" value="Winged helix' DNA-binding domain"/>
    <property type="match status" value="1"/>
</dbReference>
<dbReference type="RefSeq" id="WP_043227680.1">
    <property type="nucleotide sequence ID" value="NZ_BNBS01000003.1"/>
</dbReference>